<feature type="compositionally biased region" description="Low complexity" evidence="1">
    <location>
        <begin position="390"/>
        <end position="403"/>
    </location>
</feature>
<evidence type="ECO:0000313" key="3">
    <source>
        <dbReference type="EMBL" id="QEH34692.1"/>
    </source>
</evidence>
<dbReference type="Pfam" id="PF10142">
    <property type="entry name" value="PhoPQ_related"/>
    <property type="match status" value="1"/>
</dbReference>
<keyword evidence="2" id="KW-0732">Signal</keyword>
<evidence type="ECO:0000256" key="2">
    <source>
        <dbReference type="SAM" id="SignalP"/>
    </source>
</evidence>
<dbReference type="InterPro" id="IPR029058">
    <property type="entry name" value="AB_hydrolase_fold"/>
</dbReference>
<keyword evidence="4" id="KW-1185">Reference proteome</keyword>
<accession>A0A5B9W203</accession>
<name>A0A5B9W203_9BACT</name>
<dbReference type="RefSeq" id="WP_168221831.1">
    <property type="nucleotide sequence ID" value="NZ_CP042997.1"/>
</dbReference>
<feature type="region of interest" description="Disordered" evidence="1">
    <location>
        <begin position="385"/>
        <end position="405"/>
    </location>
</feature>
<feature type="signal peptide" evidence="2">
    <location>
        <begin position="1"/>
        <end position="24"/>
    </location>
</feature>
<dbReference type="InterPro" id="IPR009199">
    <property type="entry name" value="PhoPQ-act_pathogen-rel_PqaA"/>
</dbReference>
<organism evidence="3 4">
    <name type="scientific">Aquisphaera giovannonii</name>
    <dbReference type="NCBI Taxonomy" id="406548"/>
    <lineage>
        <taxon>Bacteria</taxon>
        <taxon>Pseudomonadati</taxon>
        <taxon>Planctomycetota</taxon>
        <taxon>Planctomycetia</taxon>
        <taxon>Isosphaerales</taxon>
        <taxon>Isosphaeraceae</taxon>
        <taxon>Aquisphaera</taxon>
    </lineage>
</organism>
<reference evidence="3 4" key="1">
    <citation type="submission" date="2019-08" db="EMBL/GenBank/DDBJ databases">
        <title>Deep-cultivation of Planctomycetes and their phenomic and genomic characterization uncovers novel biology.</title>
        <authorList>
            <person name="Wiegand S."/>
            <person name="Jogler M."/>
            <person name="Boedeker C."/>
            <person name="Pinto D."/>
            <person name="Vollmers J."/>
            <person name="Rivas-Marin E."/>
            <person name="Kohn T."/>
            <person name="Peeters S.H."/>
            <person name="Heuer A."/>
            <person name="Rast P."/>
            <person name="Oberbeckmann S."/>
            <person name="Bunk B."/>
            <person name="Jeske O."/>
            <person name="Meyerdierks A."/>
            <person name="Storesund J.E."/>
            <person name="Kallscheuer N."/>
            <person name="Luecker S."/>
            <person name="Lage O.M."/>
            <person name="Pohl T."/>
            <person name="Merkel B.J."/>
            <person name="Hornburger P."/>
            <person name="Mueller R.-W."/>
            <person name="Bruemmer F."/>
            <person name="Labrenz M."/>
            <person name="Spormann A.M."/>
            <person name="Op den Camp H."/>
            <person name="Overmann J."/>
            <person name="Amann R."/>
            <person name="Jetten M.S.M."/>
            <person name="Mascher T."/>
            <person name="Medema M.H."/>
            <person name="Devos D.P."/>
            <person name="Kaster A.-K."/>
            <person name="Ovreas L."/>
            <person name="Rohde M."/>
            <person name="Galperin M.Y."/>
            <person name="Jogler C."/>
        </authorList>
    </citation>
    <scope>NUCLEOTIDE SEQUENCE [LARGE SCALE GENOMIC DNA]</scope>
    <source>
        <strain evidence="3 4">OJF2</strain>
    </source>
</reference>
<evidence type="ECO:0000256" key="1">
    <source>
        <dbReference type="SAM" id="MobiDB-lite"/>
    </source>
</evidence>
<dbReference type="PANTHER" id="PTHR31497">
    <property type="entry name" value="AUTOCRINE PROLIFERATION REPRESSOR PROTEIN A"/>
    <property type="match status" value="1"/>
</dbReference>
<protein>
    <submittedName>
        <fullName evidence="3">PhoPQ-activated pathogenicity-related protein</fullName>
    </submittedName>
</protein>
<dbReference type="Gene3D" id="3.40.50.1820">
    <property type="entry name" value="alpha/beta hydrolase"/>
    <property type="match status" value="1"/>
</dbReference>
<dbReference type="SUPFAM" id="SSF53474">
    <property type="entry name" value="alpha/beta-Hydrolases"/>
    <property type="match status" value="1"/>
</dbReference>
<dbReference type="PIRSF" id="PIRSF014728">
    <property type="entry name" value="PqaA"/>
    <property type="match status" value="1"/>
</dbReference>
<dbReference type="EMBL" id="CP042997">
    <property type="protein sequence ID" value="QEH34692.1"/>
    <property type="molecule type" value="Genomic_DNA"/>
</dbReference>
<gene>
    <name evidence="3" type="ORF">OJF2_32330</name>
</gene>
<sequence length="448" mass="49747" precursor="true">MVPRLTPSLPFRIAALTVFLAATARGQAPPAELDEYVKAPDPAYAWKQLDTKSTPQGTVHLLELTSQVWHDITWKHDLTIFEPADLVHRDAALLFITGGSTGSHPGDKDFAQGFAMAKATGGRVAILRQVPNQPLLGDRKEDDLISETFLRYLATKDKTWPLLFPMAKSAVRAMDAVQAWAEKQGKDRMERFVVTGASKRGWTTWLTGATDRRVVAIAPMVIVMLNLGLQGPNQLDVWGKYSEQIEDYVSKGLMEKAQTPEGRDLWKMVDPYTFRDRLTMPKMLINGANDRYWTLNALDLYWDGLSGPKYLVELPNAGHGLDQNRNWAIDGLGAFFRHAVTARPMPVVTWKMDESGDAARLSIESSPAPKSVRLWGATSPNRDFRESRWTPTPLTPSTTITAPLPKPSTGSAAYFADLEFEVDDLSYHLTTSFLEPGAPRKSPASAPR</sequence>
<dbReference type="PANTHER" id="PTHR31497:SF0">
    <property type="entry name" value="AUTOCRINE PROLIFERATION REPRESSOR PROTEIN A"/>
    <property type="match status" value="1"/>
</dbReference>
<evidence type="ECO:0000313" key="4">
    <source>
        <dbReference type="Proteomes" id="UP000324233"/>
    </source>
</evidence>
<dbReference type="AlphaFoldDB" id="A0A5B9W203"/>
<dbReference type="KEGG" id="agv:OJF2_32330"/>
<dbReference type="Proteomes" id="UP000324233">
    <property type="component" value="Chromosome"/>
</dbReference>
<feature type="chain" id="PRO_5022688276" evidence="2">
    <location>
        <begin position="25"/>
        <end position="448"/>
    </location>
</feature>
<proteinExistence type="predicted"/>